<dbReference type="Pfam" id="PF00874">
    <property type="entry name" value="PRD"/>
    <property type="match status" value="1"/>
</dbReference>
<dbReference type="RefSeq" id="WP_129520977.1">
    <property type="nucleotide sequence ID" value="NZ_SDPN01000018.1"/>
</dbReference>
<dbReference type="InterPro" id="IPR050661">
    <property type="entry name" value="BglG_antiterminators"/>
</dbReference>
<protein>
    <submittedName>
        <fullName evidence="4">PRD domain-containing protein</fullName>
    </submittedName>
</protein>
<feature type="domain" description="PRD" evidence="3">
    <location>
        <begin position="289"/>
        <end position="395"/>
    </location>
</feature>
<reference evidence="4 5" key="1">
    <citation type="submission" date="2019-01" db="EMBL/GenBank/DDBJ databases">
        <title>Agromyces.</title>
        <authorList>
            <person name="Li J."/>
        </authorList>
    </citation>
    <scope>NUCLEOTIDE SEQUENCE [LARGE SCALE GENOMIC DNA]</scope>
    <source>
        <strain evidence="4 5">DSM 15934</strain>
    </source>
</reference>
<dbReference type="InterPro" id="IPR011608">
    <property type="entry name" value="PRD"/>
</dbReference>
<dbReference type="Proteomes" id="UP000293865">
    <property type="component" value="Unassembled WGS sequence"/>
</dbReference>
<keyword evidence="1" id="KW-0677">Repeat</keyword>
<dbReference type="InterPro" id="IPR013196">
    <property type="entry name" value="HTH_11"/>
</dbReference>
<dbReference type="SUPFAM" id="SSF55804">
    <property type="entry name" value="Phoshotransferase/anion transport protein"/>
    <property type="match status" value="1"/>
</dbReference>
<evidence type="ECO:0000256" key="1">
    <source>
        <dbReference type="ARBA" id="ARBA00022737"/>
    </source>
</evidence>
<dbReference type="PANTHER" id="PTHR30185:SF12">
    <property type="entry name" value="TRANSCRIPTIONAL REGULATOR MANR"/>
    <property type="match status" value="1"/>
</dbReference>
<dbReference type="AlphaFoldDB" id="A0A4Q2KWI9"/>
<evidence type="ECO:0000313" key="5">
    <source>
        <dbReference type="Proteomes" id="UP000293865"/>
    </source>
</evidence>
<dbReference type="PANTHER" id="PTHR30185">
    <property type="entry name" value="CRYPTIC BETA-GLUCOSIDE BGL OPERON ANTITERMINATOR"/>
    <property type="match status" value="1"/>
</dbReference>
<dbReference type="Pfam" id="PF08279">
    <property type="entry name" value="HTH_11"/>
    <property type="match status" value="1"/>
</dbReference>
<name>A0A4Q2KWI9_9MICO</name>
<dbReference type="GO" id="GO:0006355">
    <property type="term" value="P:regulation of DNA-templated transcription"/>
    <property type="evidence" value="ECO:0007669"/>
    <property type="project" value="InterPro"/>
</dbReference>
<dbReference type="EMBL" id="SDPN01000018">
    <property type="protein sequence ID" value="RXZ69974.1"/>
    <property type="molecule type" value="Genomic_DNA"/>
</dbReference>
<proteinExistence type="predicted"/>
<sequence>MAEKWERLVEVLAREHDWTTAGALADRLGVTARTIRSYVAQANAAGGPVVVSGPLGYRLDRSAWAARGALAPSDVSPAARTARVIRSLIDADDGIDVFETAGDLHVSESTIESDLGRIRSRLDGSALNLVRSGPRVSLTGPESARRRLLGVLFREESARGMIELDELRATFPQLPAFRGALVAGLAEAGFAPNEYGLNDVLLHIAIALDRVARDHPLDADDAVPDRAARADADAAADDRGRLMLLLDRLIAEHFGRSIGEAELGHLARLLQTRAATRTASTATTDAPAPPQSARVGLVRAIVARAAAEYLIELDDGDFVERLALHVDNLVARAQEQRYSRNPLTTTIKSAYPLIYDLAVYIASELARTEGIAVNDDEIAYIAMHVGANLDRRRAVDERVRAAIVAPAYHDVHTALAARIRAAFGDDLDLVSLIDRADVEWASLQAELVISVVEPAVPVEHLVLVSPFPTEGDLDRVRGEIGRIRRARRRGRLAASLSRYIAPELFVRGMRGLDREGVIRALGDRMIAEDVIDHTYVEGAIERERMSSTAFTEQLAVPHAMTMSAKRTAIAIAIDETPLDWAGARVNVVALIAFSEAGRAEFQDVFDQFVEAFSERENVQRLVHGARDYPGLLVELAHLMEP</sequence>
<dbReference type="InterPro" id="IPR036388">
    <property type="entry name" value="WH-like_DNA-bd_sf"/>
</dbReference>
<dbReference type="Gene3D" id="3.40.930.10">
    <property type="entry name" value="Mannitol-specific EII, Chain A"/>
    <property type="match status" value="1"/>
</dbReference>
<accession>A0A4Q2KWI9</accession>
<feature type="domain" description="PTS EIIA type-2" evidence="2">
    <location>
        <begin position="498"/>
        <end position="638"/>
    </location>
</feature>
<keyword evidence="5" id="KW-1185">Reference proteome</keyword>
<dbReference type="SUPFAM" id="SSF63520">
    <property type="entry name" value="PTS-regulatory domain, PRD"/>
    <property type="match status" value="1"/>
</dbReference>
<dbReference type="OrthoDB" id="3710983at2"/>
<dbReference type="Gene3D" id="1.10.10.10">
    <property type="entry name" value="Winged helix-like DNA-binding domain superfamily/Winged helix DNA-binding domain"/>
    <property type="match status" value="1"/>
</dbReference>
<dbReference type="InterPro" id="IPR036634">
    <property type="entry name" value="PRD_sf"/>
</dbReference>
<dbReference type="Pfam" id="PF00359">
    <property type="entry name" value="PTS_EIIA_2"/>
    <property type="match status" value="1"/>
</dbReference>
<gene>
    <name evidence="4" type="ORF">ESP51_11140</name>
</gene>
<organism evidence="4 5">
    <name type="scientific">Agromyces albus</name>
    <dbReference type="NCBI Taxonomy" id="205332"/>
    <lineage>
        <taxon>Bacteria</taxon>
        <taxon>Bacillati</taxon>
        <taxon>Actinomycetota</taxon>
        <taxon>Actinomycetes</taxon>
        <taxon>Micrococcales</taxon>
        <taxon>Microbacteriaceae</taxon>
        <taxon>Agromyces</taxon>
    </lineage>
</organism>
<dbReference type="InterPro" id="IPR016152">
    <property type="entry name" value="PTrfase/Anion_transptr"/>
</dbReference>
<evidence type="ECO:0000259" key="3">
    <source>
        <dbReference type="PROSITE" id="PS51372"/>
    </source>
</evidence>
<dbReference type="Gene3D" id="1.10.1790.10">
    <property type="entry name" value="PRD domain"/>
    <property type="match status" value="1"/>
</dbReference>
<dbReference type="InterPro" id="IPR002178">
    <property type="entry name" value="PTS_EIIA_type-2_dom"/>
</dbReference>
<dbReference type="PROSITE" id="PS51094">
    <property type="entry name" value="PTS_EIIA_TYPE_2"/>
    <property type="match status" value="1"/>
</dbReference>
<evidence type="ECO:0000259" key="2">
    <source>
        <dbReference type="PROSITE" id="PS51094"/>
    </source>
</evidence>
<comment type="caution">
    <text evidence="4">The sequence shown here is derived from an EMBL/GenBank/DDBJ whole genome shotgun (WGS) entry which is preliminary data.</text>
</comment>
<evidence type="ECO:0000313" key="4">
    <source>
        <dbReference type="EMBL" id="RXZ69974.1"/>
    </source>
</evidence>
<dbReference type="PROSITE" id="PS51372">
    <property type="entry name" value="PRD_2"/>
    <property type="match status" value="1"/>
</dbReference>